<dbReference type="AlphaFoldDB" id="A0A6S7D2T2"/>
<dbReference type="Proteomes" id="UP000494115">
    <property type="component" value="Unassembled WGS sequence"/>
</dbReference>
<name>A0A6S7D2T2_9BURK</name>
<evidence type="ECO:0000313" key="2">
    <source>
        <dbReference type="Proteomes" id="UP000494115"/>
    </source>
</evidence>
<keyword evidence="2" id="KW-1185">Reference proteome</keyword>
<dbReference type="EMBL" id="CADIKM010000019">
    <property type="protein sequence ID" value="CAB3794565.1"/>
    <property type="molecule type" value="Genomic_DNA"/>
</dbReference>
<sequence>MTGDNKEYAQLRALATAAGLDIPAEREAEVDGVLQAWLVDANALSRKMSAAQFQTLVPVTVFAHPLAEDEDK</sequence>
<accession>A0A6S7D2T2</accession>
<proteinExistence type="predicted"/>
<evidence type="ECO:0000313" key="1">
    <source>
        <dbReference type="EMBL" id="CAB3794565.1"/>
    </source>
</evidence>
<protein>
    <submittedName>
        <fullName evidence="1">Uncharacterized protein</fullName>
    </submittedName>
</protein>
<organism evidence="1 2">
    <name type="scientific">Pararobbsia alpina</name>
    <dbReference type="NCBI Taxonomy" id="621374"/>
    <lineage>
        <taxon>Bacteria</taxon>
        <taxon>Pseudomonadati</taxon>
        <taxon>Pseudomonadota</taxon>
        <taxon>Betaproteobacteria</taxon>
        <taxon>Burkholderiales</taxon>
        <taxon>Burkholderiaceae</taxon>
        <taxon>Pararobbsia</taxon>
    </lineage>
</organism>
<gene>
    <name evidence="1" type="ORF">LMG28138_03734</name>
</gene>
<reference evidence="1 2" key="1">
    <citation type="submission" date="2020-04" db="EMBL/GenBank/DDBJ databases">
        <authorList>
            <person name="De Canck E."/>
        </authorList>
    </citation>
    <scope>NUCLEOTIDE SEQUENCE [LARGE SCALE GENOMIC DNA]</scope>
    <source>
        <strain evidence="1 2">LMG 28138</strain>
    </source>
</reference>
<dbReference type="RefSeq" id="WP_175106232.1">
    <property type="nucleotide sequence ID" value="NZ_CADIKM010000019.1"/>
</dbReference>